<protein>
    <recommendedName>
        <fullName evidence="2">Tyr recombinase domain-containing protein</fullName>
    </recommendedName>
</protein>
<dbReference type="EMBL" id="BNJF01000005">
    <property type="protein sequence ID" value="GHO49234.1"/>
    <property type="molecule type" value="Genomic_DNA"/>
</dbReference>
<name>A0A8J3IBW2_9CHLR</name>
<proteinExistence type="predicted"/>
<dbReference type="InterPro" id="IPR013762">
    <property type="entry name" value="Integrase-like_cat_sf"/>
</dbReference>
<evidence type="ECO:0000313" key="3">
    <source>
        <dbReference type="EMBL" id="GHO49234.1"/>
    </source>
</evidence>
<organism evidence="3 4">
    <name type="scientific">Ktedonospora formicarum</name>
    <dbReference type="NCBI Taxonomy" id="2778364"/>
    <lineage>
        <taxon>Bacteria</taxon>
        <taxon>Bacillati</taxon>
        <taxon>Chloroflexota</taxon>
        <taxon>Ktedonobacteria</taxon>
        <taxon>Ktedonobacterales</taxon>
        <taxon>Ktedonobacteraceae</taxon>
        <taxon>Ktedonospora</taxon>
    </lineage>
</organism>
<keyword evidence="1" id="KW-0233">DNA recombination</keyword>
<evidence type="ECO:0000259" key="2">
    <source>
        <dbReference type="PROSITE" id="PS51898"/>
    </source>
</evidence>
<feature type="domain" description="Tyr recombinase" evidence="2">
    <location>
        <begin position="369"/>
        <end position="586"/>
    </location>
</feature>
<dbReference type="RefSeq" id="WP_220198384.1">
    <property type="nucleotide sequence ID" value="NZ_BNJF01000005.1"/>
</dbReference>
<reference evidence="3" key="1">
    <citation type="submission" date="2020-10" db="EMBL/GenBank/DDBJ databases">
        <title>Taxonomic study of unclassified bacteria belonging to the class Ktedonobacteria.</title>
        <authorList>
            <person name="Yabe S."/>
            <person name="Wang C.M."/>
            <person name="Zheng Y."/>
            <person name="Sakai Y."/>
            <person name="Cavaletti L."/>
            <person name="Monciardini P."/>
            <person name="Donadio S."/>
        </authorList>
    </citation>
    <scope>NUCLEOTIDE SEQUENCE</scope>
    <source>
        <strain evidence="3">SOSP1-1</strain>
    </source>
</reference>
<dbReference type="InterPro" id="IPR002104">
    <property type="entry name" value="Integrase_catalytic"/>
</dbReference>
<evidence type="ECO:0000256" key="1">
    <source>
        <dbReference type="ARBA" id="ARBA00023172"/>
    </source>
</evidence>
<keyword evidence="4" id="KW-1185">Reference proteome</keyword>
<dbReference type="SUPFAM" id="SSF56349">
    <property type="entry name" value="DNA breaking-rejoining enzymes"/>
    <property type="match status" value="1"/>
</dbReference>
<sequence>MPRRRTNLERLQVGAWRELLDVVDVRILQAPSLDWDQVDGRAIRYLKESVAGTAWINPLALMVGVLLTSARLNVATVLSRLYGMHVRWQDLFARYQLRTFADWDPCEHLPRYLNDEVCADSVKTKQDFLFWYRSSADHMHDYVRALPADLQAIYGQWEFPLLPRGIDHQLDRMAEVIEDQRHRRQVETDALTPHFAKLRGEAHLRWNQLFRLRTKVGEVIALVTSGQASCPVAFSYEETHPRQRVHARLWDRRSFVLAHADQYSRATGWEARRQIRAFRPGNNTYFLEVVGTELLDDPSPGLMSEQFLWFGDVLRYDLLSEGPCLGTPEEVKRKQAYLHSWGYEIERRCKPFSSGIAGLLAWPFEQANFLRKAQARAQGPLLLVEPLFAAVTFGLAALDFFTTTGARMNELLQVRLTADCLYTMVVEGTQRLLVRLLPKGMTRLAEYVVGPETRRHFERVALMLQDHYGLRPGEPVPAVAFCKHHGRAALFPGHHPYLFQYGGQHLSPSAITACLRFLCHGMVFETVEGKAVVLKAHLLRHVFATHIHHVEQVPLDIVAVLLHQKNTRVTGYYAAPPWHQVLTSANVILDRFATHLGSLDEAFVRAPAELQRQYEEAKERVGTLAKVPGGDCTCL</sequence>
<dbReference type="Gene3D" id="1.10.443.10">
    <property type="entry name" value="Intergrase catalytic core"/>
    <property type="match status" value="1"/>
</dbReference>
<dbReference type="AlphaFoldDB" id="A0A8J3IBW2"/>
<dbReference type="PROSITE" id="PS51898">
    <property type="entry name" value="TYR_RECOMBINASE"/>
    <property type="match status" value="1"/>
</dbReference>
<dbReference type="GO" id="GO:0003677">
    <property type="term" value="F:DNA binding"/>
    <property type="evidence" value="ECO:0007669"/>
    <property type="project" value="InterPro"/>
</dbReference>
<dbReference type="GO" id="GO:0015074">
    <property type="term" value="P:DNA integration"/>
    <property type="evidence" value="ECO:0007669"/>
    <property type="project" value="InterPro"/>
</dbReference>
<accession>A0A8J3IBW2</accession>
<comment type="caution">
    <text evidence="3">The sequence shown here is derived from an EMBL/GenBank/DDBJ whole genome shotgun (WGS) entry which is preliminary data.</text>
</comment>
<dbReference type="Proteomes" id="UP000612362">
    <property type="component" value="Unassembled WGS sequence"/>
</dbReference>
<gene>
    <name evidence="3" type="ORF">KSX_73970</name>
</gene>
<dbReference type="GO" id="GO:0006310">
    <property type="term" value="P:DNA recombination"/>
    <property type="evidence" value="ECO:0007669"/>
    <property type="project" value="UniProtKB-KW"/>
</dbReference>
<evidence type="ECO:0000313" key="4">
    <source>
        <dbReference type="Proteomes" id="UP000612362"/>
    </source>
</evidence>
<dbReference type="InterPro" id="IPR011010">
    <property type="entry name" value="DNA_brk_join_enz"/>
</dbReference>